<evidence type="ECO:0000313" key="4">
    <source>
        <dbReference type="Proteomes" id="UP001291309"/>
    </source>
</evidence>
<keyword evidence="4" id="KW-1185">Reference proteome</keyword>
<dbReference type="RefSeq" id="WP_321551190.1">
    <property type="nucleotide sequence ID" value="NZ_JAXIVS010000020.1"/>
</dbReference>
<dbReference type="GO" id="GO:0016798">
    <property type="term" value="F:hydrolase activity, acting on glycosyl bonds"/>
    <property type="evidence" value="ECO:0007669"/>
    <property type="project" value="UniProtKB-KW"/>
</dbReference>
<dbReference type="Pfam" id="PF09992">
    <property type="entry name" value="NAGPA"/>
    <property type="match status" value="1"/>
</dbReference>
<feature type="signal peptide" evidence="1">
    <location>
        <begin position="1"/>
        <end position="27"/>
    </location>
</feature>
<keyword evidence="1" id="KW-0732">Signal</keyword>
<name>A0ABU5HG90_9BACT</name>
<dbReference type="Proteomes" id="UP001291309">
    <property type="component" value="Unassembled WGS sequence"/>
</dbReference>
<proteinExistence type="predicted"/>
<evidence type="ECO:0000313" key="3">
    <source>
        <dbReference type="EMBL" id="MDY7232476.1"/>
    </source>
</evidence>
<dbReference type="InterPro" id="IPR018711">
    <property type="entry name" value="NAGPA"/>
</dbReference>
<feature type="domain" description="Phosphodiester glycosidase" evidence="2">
    <location>
        <begin position="85"/>
        <end position="228"/>
    </location>
</feature>
<keyword evidence="3" id="KW-0378">Hydrolase</keyword>
<accession>A0ABU5HG90</accession>
<gene>
    <name evidence="3" type="ORF">SYV04_39180</name>
</gene>
<reference evidence="3 4" key="1">
    <citation type="submission" date="2023-12" db="EMBL/GenBank/DDBJ databases">
        <title>the genome sequence of Hyalangium sp. s54d21.</title>
        <authorList>
            <person name="Zhang X."/>
        </authorList>
    </citation>
    <scope>NUCLEOTIDE SEQUENCE [LARGE SCALE GENOMIC DNA]</scope>
    <source>
        <strain evidence="4">s54d21</strain>
    </source>
</reference>
<organism evidence="3 4">
    <name type="scientific">Hyalangium rubrum</name>
    <dbReference type="NCBI Taxonomy" id="3103134"/>
    <lineage>
        <taxon>Bacteria</taxon>
        <taxon>Pseudomonadati</taxon>
        <taxon>Myxococcota</taxon>
        <taxon>Myxococcia</taxon>
        <taxon>Myxococcales</taxon>
        <taxon>Cystobacterineae</taxon>
        <taxon>Archangiaceae</taxon>
        <taxon>Hyalangium</taxon>
    </lineage>
</organism>
<evidence type="ECO:0000256" key="1">
    <source>
        <dbReference type="SAM" id="SignalP"/>
    </source>
</evidence>
<dbReference type="EMBL" id="JAXIVS010000020">
    <property type="protein sequence ID" value="MDY7232476.1"/>
    <property type="molecule type" value="Genomic_DNA"/>
</dbReference>
<sequence length="256" mass="27406">MNLDRALLKRTWIAGCALALVSLSSLAAPPLEARTVRFAGTDFHVVTVDLDRASLRLLRQDDKGQELKTFAALEAWLARRGERLLAATNAGIFEPGEVPTGLFIQEGRELAPLNLRDGKGNFYWKPNGVFLLGPQGAAVLEASRFRPESGAKQATQSGPLLLAEGKVHPGFASSKGLATRSGVGVDARSPRRVYLVLSQEPVRLATFAALFQTQLGCTDALYMDGNISRLYPPALQGGVTDTGGAFSGFLAVVEKK</sequence>
<evidence type="ECO:0000259" key="2">
    <source>
        <dbReference type="Pfam" id="PF09992"/>
    </source>
</evidence>
<protein>
    <submittedName>
        <fullName evidence="3">Phosphodiester glycosidase family protein</fullName>
    </submittedName>
</protein>
<feature type="chain" id="PRO_5047455702" evidence="1">
    <location>
        <begin position="28"/>
        <end position="256"/>
    </location>
</feature>
<comment type="caution">
    <text evidence="3">The sequence shown here is derived from an EMBL/GenBank/DDBJ whole genome shotgun (WGS) entry which is preliminary data.</text>
</comment>
<keyword evidence="3" id="KW-0326">Glycosidase</keyword>